<dbReference type="EMBL" id="BPQB01000004">
    <property type="protein sequence ID" value="GJE86392.1"/>
    <property type="molecule type" value="Genomic_DNA"/>
</dbReference>
<evidence type="ECO:0000313" key="2">
    <source>
        <dbReference type="EMBL" id="GJE86392.1"/>
    </source>
</evidence>
<evidence type="ECO:0000256" key="1">
    <source>
        <dbReference type="SAM" id="MobiDB-lite"/>
    </source>
</evidence>
<comment type="caution">
    <text evidence="2">The sequence shown here is derived from an EMBL/GenBank/DDBJ whole genome shotgun (WGS) entry which is preliminary data.</text>
</comment>
<feature type="region of interest" description="Disordered" evidence="1">
    <location>
        <begin position="63"/>
        <end position="114"/>
    </location>
</feature>
<accession>A0A9P3FZY9</accession>
<dbReference type="AlphaFoldDB" id="A0A9P3FZY9"/>
<evidence type="ECO:0000313" key="3">
    <source>
        <dbReference type="Proteomes" id="UP000703269"/>
    </source>
</evidence>
<dbReference type="Proteomes" id="UP000703269">
    <property type="component" value="Unassembled WGS sequence"/>
</dbReference>
<dbReference type="OrthoDB" id="10518490at2759"/>
<gene>
    <name evidence="2" type="ORF">PsYK624_024720</name>
</gene>
<feature type="compositionally biased region" description="Basic and acidic residues" evidence="1">
    <location>
        <begin position="90"/>
        <end position="100"/>
    </location>
</feature>
<reference evidence="2 3" key="1">
    <citation type="submission" date="2021-08" db="EMBL/GenBank/DDBJ databases">
        <title>Draft Genome Sequence of Phanerochaete sordida strain YK-624.</title>
        <authorList>
            <person name="Mori T."/>
            <person name="Dohra H."/>
            <person name="Suzuki T."/>
            <person name="Kawagishi H."/>
            <person name="Hirai H."/>
        </authorList>
    </citation>
    <scope>NUCLEOTIDE SEQUENCE [LARGE SCALE GENOMIC DNA]</scope>
    <source>
        <strain evidence="2 3">YK-624</strain>
    </source>
</reference>
<name>A0A9P3FZY9_9APHY</name>
<proteinExistence type="predicted"/>
<protein>
    <submittedName>
        <fullName evidence="2">Uncharacterized protein</fullName>
    </submittedName>
</protein>
<keyword evidence="3" id="KW-1185">Reference proteome</keyword>
<sequence>MSDPCCDICCGLCCLCACMSSANQPTGWCFFAKCCTPRNREDEDFADEVVREHQRETMNFAAAEPDTLESLKESRRSGNGVVNTQPKVSRSMDLDREAAKDAPAAGRASTQRAE</sequence>
<organism evidence="2 3">
    <name type="scientific">Phanerochaete sordida</name>
    <dbReference type="NCBI Taxonomy" id="48140"/>
    <lineage>
        <taxon>Eukaryota</taxon>
        <taxon>Fungi</taxon>
        <taxon>Dikarya</taxon>
        <taxon>Basidiomycota</taxon>
        <taxon>Agaricomycotina</taxon>
        <taxon>Agaricomycetes</taxon>
        <taxon>Polyporales</taxon>
        <taxon>Phanerochaetaceae</taxon>
        <taxon>Phanerochaete</taxon>
    </lineage>
</organism>